<reference evidence="2" key="1">
    <citation type="submission" date="2023-10" db="EMBL/GenBank/DDBJ databases">
        <authorList>
            <person name="Chen Y."/>
            <person name="Shah S."/>
            <person name="Dougan E. K."/>
            <person name="Thang M."/>
            <person name="Chan C."/>
        </authorList>
    </citation>
    <scope>NUCLEOTIDE SEQUENCE [LARGE SCALE GENOMIC DNA]</scope>
</reference>
<sequence>MDSADAASPKTISRGLRRLLPAFAADALSPKDSGGGASAPSPAHSPKWASQRCRWPEAASASGQLPRPPPPVARGPPRASQRAAPGHRLVSLCRAVGVVRAGAPIQGAGPTLGVPTVSGSTVGGVAGGRRGRTSALAEALAAAQTPLRKRVCFSHEIPDTLDVTPYSSHYGIHPNFFDFDRDGDMRLTFTGIAEVFRRKEAGLAPLEEDMQEFLNPACAAEF</sequence>
<protein>
    <submittedName>
        <fullName evidence="2">Uncharacterized protein</fullName>
    </submittedName>
</protein>
<gene>
    <name evidence="2" type="ORF">PCOR1329_LOCUS21530</name>
</gene>
<proteinExistence type="predicted"/>
<dbReference type="EMBL" id="CAUYUJ010007102">
    <property type="protein sequence ID" value="CAK0819572.1"/>
    <property type="molecule type" value="Genomic_DNA"/>
</dbReference>
<evidence type="ECO:0000313" key="2">
    <source>
        <dbReference type="EMBL" id="CAK0819572.1"/>
    </source>
</evidence>
<comment type="caution">
    <text evidence="2">The sequence shown here is derived from an EMBL/GenBank/DDBJ whole genome shotgun (WGS) entry which is preliminary data.</text>
</comment>
<organism evidence="2 3">
    <name type="scientific">Prorocentrum cordatum</name>
    <dbReference type="NCBI Taxonomy" id="2364126"/>
    <lineage>
        <taxon>Eukaryota</taxon>
        <taxon>Sar</taxon>
        <taxon>Alveolata</taxon>
        <taxon>Dinophyceae</taxon>
        <taxon>Prorocentrales</taxon>
        <taxon>Prorocentraceae</taxon>
        <taxon>Prorocentrum</taxon>
    </lineage>
</organism>
<evidence type="ECO:0000313" key="3">
    <source>
        <dbReference type="Proteomes" id="UP001189429"/>
    </source>
</evidence>
<feature type="region of interest" description="Disordered" evidence="1">
    <location>
        <begin position="27"/>
        <end position="86"/>
    </location>
</feature>
<accession>A0ABN9RKY6</accession>
<evidence type="ECO:0000256" key="1">
    <source>
        <dbReference type="SAM" id="MobiDB-lite"/>
    </source>
</evidence>
<name>A0ABN9RKY6_9DINO</name>
<keyword evidence="3" id="KW-1185">Reference proteome</keyword>
<dbReference type="Proteomes" id="UP001189429">
    <property type="component" value="Unassembled WGS sequence"/>
</dbReference>